<feature type="chain" id="PRO_5040328856" evidence="2">
    <location>
        <begin position="29"/>
        <end position="134"/>
    </location>
</feature>
<feature type="region of interest" description="Disordered" evidence="1">
    <location>
        <begin position="93"/>
        <end position="134"/>
    </location>
</feature>
<accession>A0A9N9AQF5</accession>
<evidence type="ECO:0000256" key="1">
    <source>
        <dbReference type="SAM" id="MobiDB-lite"/>
    </source>
</evidence>
<comment type="caution">
    <text evidence="3">The sequence shown here is derived from an EMBL/GenBank/DDBJ whole genome shotgun (WGS) entry which is preliminary data.</text>
</comment>
<evidence type="ECO:0000256" key="2">
    <source>
        <dbReference type="SAM" id="SignalP"/>
    </source>
</evidence>
<keyword evidence="4" id="KW-1185">Reference proteome</keyword>
<keyword evidence="2" id="KW-0732">Signal</keyword>
<reference evidence="3" key="1">
    <citation type="submission" date="2021-06" db="EMBL/GenBank/DDBJ databases">
        <authorList>
            <person name="Kallberg Y."/>
            <person name="Tangrot J."/>
            <person name="Rosling A."/>
        </authorList>
    </citation>
    <scope>NUCLEOTIDE SEQUENCE</scope>
    <source>
        <strain evidence="3">MT106</strain>
    </source>
</reference>
<name>A0A9N9AQF5_9GLOM</name>
<feature type="signal peptide" evidence="2">
    <location>
        <begin position="1"/>
        <end position="28"/>
    </location>
</feature>
<evidence type="ECO:0000313" key="4">
    <source>
        <dbReference type="Proteomes" id="UP000789831"/>
    </source>
</evidence>
<evidence type="ECO:0000313" key="3">
    <source>
        <dbReference type="EMBL" id="CAG8541176.1"/>
    </source>
</evidence>
<sequence>MLQINNLSFVYIVLTFILIGIILTDAASQDNPDLNHSAVVRRHVDRKKKHGWDYDVTNEVKICGRHLKRDIYLLTDAKSIYLRCSELSMPRRPRVSVGQAPAQKQNSMRHAQASRNGKTKHPADRQLNSTVFTV</sequence>
<dbReference type="AlphaFoldDB" id="A0A9N9AQF5"/>
<dbReference type="EMBL" id="CAJVPL010000931">
    <property type="protein sequence ID" value="CAG8541176.1"/>
    <property type="molecule type" value="Genomic_DNA"/>
</dbReference>
<protein>
    <submittedName>
        <fullName evidence="3">1247_t:CDS:1</fullName>
    </submittedName>
</protein>
<dbReference type="Proteomes" id="UP000789831">
    <property type="component" value="Unassembled WGS sequence"/>
</dbReference>
<feature type="compositionally biased region" description="Polar residues" evidence="1">
    <location>
        <begin position="102"/>
        <end position="116"/>
    </location>
</feature>
<organism evidence="3 4">
    <name type="scientific">Ambispora gerdemannii</name>
    <dbReference type="NCBI Taxonomy" id="144530"/>
    <lineage>
        <taxon>Eukaryota</taxon>
        <taxon>Fungi</taxon>
        <taxon>Fungi incertae sedis</taxon>
        <taxon>Mucoromycota</taxon>
        <taxon>Glomeromycotina</taxon>
        <taxon>Glomeromycetes</taxon>
        <taxon>Archaeosporales</taxon>
        <taxon>Ambisporaceae</taxon>
        <taxon>Ambispora</taxon>
    </lineage>
</organism>
<gene>
    <name evidence="3" type="ORF">AGERDE_LOCUS6192</name>
</gene>
<proteinExistence type="predicted"/>